<evidence type="ECO:0000313" key="2">
    <source>
        <dbReference type="EMBL" id="HIR49831.1"/>
    </source>
</evidence>
<dbReference type="InterPro" id="IPR003593">
    <property type="entry name" value="AAA+_ATPase"/>
</dbReference>
<dbReference type="AlphaFoldDB" id="A0A9D1AQK9"/>
<name>A0A9D1AQK9_9FIRM</name>
<accession>A0A9D1AQK9</accession>
<dbReference type="GO" id="GO:0006261">
    <property type="term" value="P:DNA-templated DNA replication"/>
    <property type="evidence" value="ECO:0007669"/>
    <property type="project" value="TreeGrafter"/>
</dbReference>
<dbReference type="PANTHER" id="PTHR11669">
    <property type="entry name" value="REPLICATION FACTOR C / DNA POLYMERASE III GAMMA-TAU SUBUNIT"/>
    <property type="match status" value="1"/>
</dbReference>
<dbReference type="Pfam" id="PF13177">
    <property type="entry name" value="DNA_pol3_delta2"/>
    <property type="match status" value="1"/>
</dbReference>
<gene>
    <name evidence="2" type="ORF">IAA53_00855</name>
</gene>
<evidence type="ECO:0000259" key="1">
    <source>
        <dbReference type="SMART" id="SM00382"/>
    </source>
</evidence>
<feature type="domain" description="AAA+ ATPase" evidence="1">
    <location>
        <begin position="25"/>
        <end position="185"/>
    </location>
</feature>
<organism evidence="2 3">
    <name type="scientific">Candidatus Avoscillospira avicola</name>
    <dbReference type="NCBI Taxonomy" id="2840706"/>
    <lineage>
        <taxon>Bacteria</taxon>
        <taxon>Bacillati</taxon>
        <taxon>Bacillota</taxon>
        <taxon>Clostridia</taxon>
        <taxon>Eubacteriales</taxon>
        <taxon>Oscillospiraceae</taxon>
        <taxon>Oscillospiraceae incertae sedis</taxon>
        <taxon>Candidatus Avoscillospira</taxon>
    </lineage>
</organism>
<dbReference type="EMBL" id="DVHE01000007">
    <property type="protein sequence ID" value="HIR49831.1"/>
    <property type="molecule type" value="Genomic_DNA"/>
</dbReference>
<reference evidence="2" key="2">
    <citation type="journal article" date="2021" name="PeerJ">
        <title>Extensive microbial diversity within the chicken gut microbiome revealed by metagenomics and culture.</title>
        <authorList>
            <person name="Gilroy R."/>
            <person name="Ravi A."/>
            <person name="Getino M."/>
            <person name="Pursley I."/>
            <person name="Horton D.L."/>
            <person name="Alikhan N.F."/>
            <person name="Baker D."/>
            <person name="Gharbi K."/>
            <person name="Hall N."/>
            <person name="Watson M."/>
            <person name="Adriaenssens E.M."/>
            <person name="Foster-Nyarko E."/>
            <person name="Jarju S."/>
            <person name="Secka A."/>
            <person name="Antonio M."/>
            <person name="Oren A."/>
            <person name="Chaudhuri R.R."/>
            <person name="La Ragione R."/>
            <person name="Hildebrand F."/>
            <person name="Pallen M.J."/>
        </authorList>
    </citation>
    <scope>NUCLEOTIDE SEQUENCE</scope>
    <source>
        <strain evidence="2">ChiBcec15-4380</strain>
    </source>
</reference>
<dbReference type="SMART" id="SM00382">
    <property type="entry name" value="AAA"/>
    <property type="match status" value="1"/>
</dbReference>
<evidence type="ECO:0000313" key="3">
    <source>
        <dbReference type="Proteomes" id="UP000824239"/>
    </source>
</evidence>
<protein>
    <submittedName>
        <fullName evidence="2">DNA polymerase III subunit</fullName>
    </submittedName>
</protein>
<dbReference type="SUPFAM" id="SSF52540">
    <property type="entry name" value="P-loop containing nucleoside triphosphate hydrolases"/>
    <property type="match status" value="1"/>
</dbReference>
<reference evidence="2" key="1">
    <citation type="submission" date="2020-10" db="EMBL/GenBank/DDBJ databases">
        <authorList>
            <person name="Gilroy R."/>
        </authorList>
    </citation>
    <scope>NUCLEOTIDE SEQUENCE</scope>
    <source>
        <strain evidence="2">ChiBcec15-4380</strain>
    </source>
</reference>
<dbReference type="Gene3D" id="3.40.50.300">
    <property type="entry name" value="P-loop containing nucleotide triphosphate hydrolases"/>
    <property type="match status" value="1"/>
</dbReference>
<dbReference type="InterPro" id="IPR027417">
    <property type="entry name" value="P-loop_NTPase"/>
</dbReference>
<proteinExistence type="predicted"/>
<dbReference type="InterPro" id="IPR050238">
    <property type="entry name" value="DNA_Rep/Repair_Clamp_Loader"/>
</dbReference>
<dbReference type="PANTHER" id="PTHR11669:SF8">
    <property type="entry name" value="DNA POLYMERASE III SUBUNIT DELTA"/>
    <property type="match status" value="1"/>
</dbReference>
<comment type="caution">
    <text evidence="2">The sequence shown here is derived from an EMBL/GenBank/DDBJ whole genome shotgun (WGS) entry which is preliminary data.</text>
</comment>
<dbReference type="Proteomes" id="UP000824239">
    <property type="component" value="Unassembled WGS sequence"/>
</dbReference>
<sequence>MGFDALLGNQDLKRRLSGTLHQGKAGHCFLIAGPSGSGKRTLARLLAAALECEGRDQPCGCCGPCRKVMADIHPDVITVDTPERKTVPVEQIRALQADAYIRPNEGRRKVYCFPRAQALTESAQNALLKLIEEPPSYGVFLLLSDNPEKLLPTVRSRCAMLRLEPVPRAEALEWLERRFPDKSPGARLAAYDRSGGYLGQAAELLERETAAPETAQLLELLVRRDSLALVSLAASLERKSREEFLTLLAAWKELFSLALMARAGAAAPEDAVRMAGALAGAALMQCVRAMDTCLDAANANVGQGHLCGFLAALLGEVMAG</sequence>